<dbReference type="Pfam" id="PF07610">
    <property type="entry name" value="DUF1573"/>
    <property type="match status" value="1"/>
</dbReference>
<dbReference type="AlphaFoldDB" id="A0A517P2R9"/>
<evidence type="ECO:0000313" key="2">
    <source>
        <dbReference type="Proteomes" id="UP000319817"/>
    </source>
</evidence>
<proteinExistence type="predicted"/>
<sequence length="370" mass="41536">MAFPAVIFSFLVFAFLRPISGYAEKATTDSAKIQKINRSISLIDGHRHKYSIELGEVSTQVPVDLHFTIFNESSKPAFFDEVAVACSCIKATIPKRILEPGGKLDCRVQIDTNKKQRFHEFVIPIRLLSSDKNTREIAIELTGYLHGFLRFRDRYLTVDVSEQKGTLDIVIPYTATSPIVGDLVAFEHTIANATHRFERAKDRKESWNLILSVERAKIPTQGLASELRLQDFATGRETRMTVLLNHEAPVRISPRSLRLKKRGKSYVGKAILSVLQSSDSSLPTAPRLQEEPEDSEKVPFVSAAINGMNMKVKVTSMNKQHFRVEVQVPVARIEKASASDELDLSKVRWSVVSSTGSHLVSSPVLFWNEE</sequence>
<protein>
    <recommendedName>
        <fullName evidence="3">DUF1573 domain-containing protein</fullName>
    </recommendedName>
</protein>
<name>A0A517P2R9_9BACT</name>
<dbReference type="InterPro" id="IPR011467">
    <property type="entry name" value="DUF1573"/>
</dbReference>
<dbReference type="InterPro" id="IPR013783">
    <property type="entry name" value="Ig-like_fold"/>
</dbReference>
<accession>A0A517P2R9</accession>
<dbReference type="RefSeq" id="WP_419189440.1">
    <property type="nucleotide sequence ID" value="NZ_CP036526.1"/>
</dbReference>
<dbReference type="Proteomes" id="UP000319817">
    <property type="component" value="Chromosome"/>
</dbReference>
<evidence type="ECO:0000313" key="1">
    <source>
        <dbReference type="EMBL" id="QDT13675.1"/>
    </source>
</evidence>
<dbReference type="Gene3D" id="2.60.40.10">
    <property type="entry name" value="Immunoglobulins"/>
    <property type="match status" value="1"/>
</dbReference>
<reference evidence="1 2" key="1">
    <citation type="submission" date="2019-02" db="EMBL/GenBank/DDBJ databases">
        <title>Deep-cultivation of Planctomycetes and their phenomic and genomic characterization uncovers novel biology.</title>
        <authorList>
            <person name="Wiegand S."/>
            <person name="Jogler M."/>
            <person name="Boedeker C."/>
            <person name="Pinto D."/>
            <person name="Vollmers J."/>
            <person name="Rivas-Marin E."/>
            <person name="Kohn T."/>
            <person name="Peeters S.H."/>
            <person name="Heuer A."/>
            <person name="Rast P."/>
            <person name="Oberbeckmann S."/>
            <person name="Bunk B."/>
            <person name="Jeske O."/>
            <person name="Meyerdierks A."/>
            <person name="Storesund J.E."/>
            <person name="Kallscheuer N."/>
            <person name="Luecker S."/>
            <person name="Lage O.M."/>
            <person name="Pohl T."/>
            <person name="Merkel B.J."/>
            <person name="Hornburger P."/>
            <person name="Mueller R.-W."/>
            <person name="Bruemmer F."/>
            <person name="Labrenz M."/>
            <person name="Spormann A.M."/>
            <person name="Op den Camp H."/>
            <person name="Overmann J."/>
            <person name="Amann R."/>
            <person name="Jetten M.S.M."/>
            <person name="Mascher T."/>
            <person name="Medema M.H."/>
            <person name="Devos D.P."/>
            <person name="Kaster A.-K."/>
            <person name="Ovreas L."/>
            <person name="Rohde M."/>
            <person name="Galperin M.Y."/>
            <person name="Jogler C."/>
        </authorList>
    </citation>
    <scope>NUCLEOTIDE SEQUENCE [LARGE SCALE GENOMIC DNA]</scope>
    <source>
        <strain evidence="1 2">K23_9</strain>
    </source>
</reference>
<dbReference type="EMBL" id="CP036526">
    <property type="protein sequence ID" value="QDT13675.1"/>
    <property type="molecule type" value="Genomic_DNA"/>
</dbReference>
<evidence type="ECO:0008006" key="3">
    <source>
        <dbReference type="Google" id="ProtNLM"/>
    </source>
</evidence>
<organism evidence="1 2">
    <name type="scientific">Stieleria marina</name>
    <dbReference type="NCBI Taxonomy" id="1930275"/>
    <lineage>
        <taxon>Bacteria</taxon>
        <taxon>Pseudomonadati</taxon>
        <taxon>Planctomycetota</taxon>
        <taxon>Planctomycetia</taxon>
        <taxon>Pirellulales</taxon>
        <taxon>Pirellulaceae</taxon>
        <taxon>Stieleria</taxon>
    </lineage>
</organism>
<gene>
    <name evidence="1" type="ORF">K239x_56950</name>
</gene>
<keyword evidence="2" id="KW-1185">Reference proteome</keyword>